<organism evidence="11 12">
    <name type="scientific">Meganyctiphanes norvegica</name>
    <name type="common">Northern krill</name>
    <name type="synonym">Thysanopoda norvegica</name>
    <dbReference type="NCBI Taxonomy" id="48144"/>
    <lineage>
        <taxon>Eukaryota</taxon>
        <taxon>Metazoa</taxon>
        <taxon>Ecdysozoa</taxon>
        <taxon>Arthropoda</taxon>
        <taxon>Crustacea</taxon>
        <taxon>Multicrustacea</taxon>
        <taxon>Malacostraca</taxon>
        <taxon>Eumalacostraca</taxon>
        <taxon>Eucarida</taxon>
        <taxon>Euphausiacea</taxon>
        <taxon>Euphausiidae</taxon>
        <taxon>Meganyctiphanes</taxon>
    </lineage>
</organism>
<evidence type="ECO:0000256" key="5">
    <source>
        <dbReference type="ARBA" id="ARBA00023065"/>
    </source>
</evidence>
<feature type="transmembrane region" description="Helical" evidence="9">
    <location>
        <begin position="313"/>
        <end position="335"/>
    </location>
</feature>
<keyword evidence="6 9" id="KW-0472">Membrane</keyword>
<gene>
    <name evidence="11" type="ORF">MNOR_LOCUS17916</name>
</gene>
<dbReference type="SUPFAM" id="SSF81324">
    <property type="entry name" value="Voltage-gated potassium channels"/>
    <property type="match status" value="1"/>
</dbReference>
<feature type="transmembrane region" description="Helical" evidence="9">
    <location>
        <begin position="124"/>
        <end position="146"/>
    </location>
</feature>
<comment type="similarity">
    <text evidence="8">Belongs to the two pore domain potassium channel (TC 1.A.1.8) family.</text>
</comment>
<keyword evidence="7 8" id="KW-0407">Ion channel</keyword>
<keyword evidence="12" id="KW-1185">Reference proteome</keyword>
<dbReference type="InterPro" id="IPR003280">
    <property type="entry name" value="2pore_dom_K_chnl"/>
</dbReference>
<protein>
    <recommendedName>
        <fullName evidence="10">Potassium channel domain-containing protein</fullName>
    </recommendedName>
</protein>
<dbReference type="Gene3D" id="1.10.287.70">
    <property type="match status" value="1"/>
</dbReference>
<feature type="transmembrane region" description="Helical" evidence="9">
    <location>
        <begin position="230"/>
        <end position="248"/>
    </location>
</feature>
<proteinExistence type="inferred from homology"/>
<feature type="domain" description="Potassium channel" evidence="10">
    <location>
        <begin position="236"/>
        <end position="337"/>
    </location>
</feature>
<evidence type="ECO:0000313" key="12">
    <source>
        <dbReference type="Proteomes" id="UP001497623"/>
    </source>
</evidence>
<dbReference type="PRINTS" id="PR01333">
    <property type="entry name" value="2POREKCHANEL"/>
</dbReference>
<dbReference type="Proteomes" id="UP001497623">
    <property type="component" value="Unassembled WGS sequence"/>
</dbReference>
<dbReference type="PANTHER" id="PTHR11003:SF352">
    <property type="entry name" value="BCDNA.GH04802-RELATED"/>
    <property type="match status" value="1"/>
</dbReference>
<dbReference type="Pfam" id="PF07885">
    <property type="entry name" value="Ion_trans_2"/>
    <property type="match status" value="2"/>
</dbReference>
<name>A0AAV2QWK3_MEGNR</name>
<comment type="subcellular location">
    <subcellularLocation>
        <location evidence="1">Membrane</location>
        <topology evidence="1">Multi-pass membrane protein</topology>
    </subcellularLocation>
</comment>
<evidence type="ECO:0000256" key="9">
    <source>
        <dbReference type="SAM" id="Phobius"/>
    </source>
</evidence>
<evidence type="ECO:0000256" key="7">
    <source>
        <dbReference type="ARBA" id="ARBA00023303"/>
    </source>
</evidence>
<keyword evidence="3 8" id="KW-0812">Transmembrane</keyword>
<keyword evidence="5 8" id="KW-0406">Ion transport</keyword>
<sequence length="374" mass="41857">MTKTFFLCTNKTYGSQKVPLTQSPSKLPTCAPQTYTMVKTFIAQALTGPQIKQLKIELNLIAAYRIFKNWDIFICIFYSFYHLTENKYHDNICPLRQHQPSSCYVNIIPGTVLKQYRVSLNNRVTLNVMATSPLTLFGVVQGYGNITPRTVLGKVSTILYAVMGMPLFLLYMTNVGEVLANVFKFIYFKACRCGIGSLGYYRSASGTIRPVTSSMNEANGMDSNQKTVPIIWCLLVIGTYVFFGGFVFSRWEQWSLLDGCYFCYISLTTIGMGDLVPEGTVGGSVRHSASKLSQETSNTTSGYLKTLSEVESQQVVCTVYLLVGMALLAMCFSLMQEEAIENLKAFWRNLGCMRKKEREDEDSEEELDNTPGGG</sequence>
<evidence type="ECO:0000256" key="8">
    <source>
        <dbReference type="RuleBase" id="RU003857"/>
    </source>
</evidence>
<evidence type="ECO:0000313" key="11">
    <source>
        <dbReference type="EMBL" id="CAL4105003.1"/>
    </source>
</evidence>
<keyword evidence="2 8" id="KW-0813">Transport</keyword>
<dbReference type="GO" id="GO:0030322">
    <property type="term" value="P:stabilization of membrane potential"/>
    <property type="evidence" value="ECO:0007669"/>
    <property type="project" value="TreeGrafter"/>
</dbReference>
<dbReference type="EMBL" id="CAXKWB010012567">
    <property type="protein sequence ID" value="CAL4105003.1"/>
    <property type="molecule type" value="Genomic_DNA"/>
</dbReference>
<reference evidence="11 12" key="1">
    <citation type="submission" date="2024-05" db="EMBL/GenBank/DDBJ databases">
        <authorList>
            <person name="Wallberg A."/>
        </authorList>
    </citation>
    <scope>NUCLEOTIDE SEQUENCE [LARGE SCALE GENOMIC DNA]</scope>
</reference>
<evidence type="ECO:0000256" key="4">
    <source>
        <dbReference type="ARBA" id="ARBA00022989"/>
    </source>
</evidence>
<accession>A0AAV2QWK3</accession>
<dbReference type="GO" id="GO:0015271">
    <property type="term" value="F:outward rectifier potassium channel activity"/>
    <property type="evidence" value="ECO:0007669"/>
    <property type="project" value="TreeGrafter"/>
</dbReference>
<dbReference type="GO" id="GO:0005886">
    <property type="term" value="C:plasma membrane"/>
    <property type="evidence" value="ECO:0007669"/>
    <property type="project" value="TreeGrafter"/>
</dbReference>
<dbReference type="GO" id="GO:0022841">
    <property type="term" value="F:potassium ion leak channel activity"/>
    <property type="evidence" value="ECO:0007669"/>
    <property type="project" value="TreeGrafter"/>
</dbReference>
<keyword evidence="4 9" id="KW-1133">Transmembrane helix</keyword>
<comment type="caution">
    <text evidence="11">The sequence shown here is derived from an EMBL/GenBank/DDBJ whole genome shotgun (WGS) entry which is preliminary data.</text>
</comment>
<evidence type="ECO:0000259" key="10">
    <source>
        <dbReference type="Pfam" id="PF07885"/>
    </source>
</evidence>
<feature type="transmembrane region" description="Helical" evidence="9">
    <location>
        <begin position="158"/>
        <end position="180"/>
    </location>
</feature>
<feature type="domain" description="Potassium channel" evidence="10">
    <location>
        <begin position="142"/>
        <end position="180"/>
    </location>
</feature>
<evidence type="ECO:0000256" key="2">
    <source>
        <dbReference type="ARBA" id="ARBA00022448"/>
    </source>
</evidence>
<dbReference type="AlphaFoldDB" id="A0AAV2QWK3"/>
<evidence type="ECO:0000256" key="3">
    <source>
        <dbReference type="ARBA" id="ARBA00022692"/>
    </source>
</evidence>
<evidence type="ECO:0000256" key="6">
    <source>
        <dbReference type="ARBA" id="ARBA00023136"/>
    </source>
</evidence>
<dbReference type="InterPro" id="IPR013099">
    <property type="entry name" value="K_chnl_dom"/>
</dbReference>
<evidence type="ECO:0000256" key="1">
    <source>
        <dbReference type="ARBA" id="ARBA00004141"/>
    </source>
</evidence>
<dbReference type="PANTHER" id="PTHR11003">
    <property type="entry name" value="POTASSIUM CHANNEL, SUBFAMILY K"/>
    <property type="match status" value="1"/>
</dbReference>
<feature type="non-terminal residue" evidence="11">
    <location>
        <position position="374"/>
    </location>
</feature>